<dbReference type="RefSeq" id="WP_339096251.1">
    <property type="nucleotide sequence ID" value="NZ_CP149782.1"/>
</dbReference>
<proteinExistence type="predicted"/>
<dbReference type="AlphaFoldDB" id="A0AAU6Q3Y7"/>
<accession>A0AAU6Q3Y7</accession>
<name>A0AAU6Q3Y7_9DEIO</name>
<dbReference type="EMBL" id="CP149782">
    <property type="protein sequence ID" value="WYF45079.1"/>
    <property type="molecule type" value="Genomic_DNA"/>
</dbReference>
<gene>
    <name evidence="1" type="ORF">WDJ50_02875</name>
</gene>
<organism evidence="1">
    <name type="scientific">Deinococcus sp. VB142</name>
    <dbReference type="NCBI Taxonomy" id="3112952"/>
    <lineage>
        <taxon>Bacteria</taxon>
        <taxon>Thermotogati</taxon>
        <taxon>Deinococcota</taxon>
        <taxon>Deinococci</taxon>
        <taxon>Deinococcales</taxon>
        <taxon>Deinococcaceae</taxon>
        <taxon>Deinococcus</taxon>
    </lineage>
</organism>
<evidence type="ECO:0000313" key="1">
    <source>
        <dbReference type="EMBL" id="WYF45079.1"/>
    </source>
</evidence>
<sequence length="51" mass="5574">MSTALCPHCGVDAVLPDVPLYALNAELLREMHEAFFLSPSPPFSPQESHHA</sequence>
<reference evidence="1" key="1">
    <citation type="submission" date="2024-03" db="EMBL/GenBank/DDBJ databases">
        <title>Deinococcus weizhi sp. nov., isolated from human skin.</title>
        <authorList>
            <person name="Wei Z."/>
            <person name="Tian F."/>
            <person name="Yang C."/>
            <person name="Xin L.T."/>
            <person name="Wen Z.J."/>
            <person name="Lan K.C."/>
            <person name="Yu L."/>
            <person name="Zhe W."/>
            <person name="Dan F.D."/>
            <person name="Jun W."/>
            <person name="Rui Z."/>
            <person name="Yong X.J."/>
            <person name="Ting Y."/>
            <person name="Wei X."/>
            <person name="Xu Z.G."/>
            <person name="Xin Z."/>
            <person name="Dong F.G."/>
            <person name="Ni X.M."/>
            <person name="Zheng M.G."/>
            <person name="Chun Y."/>
            <person name="Qian W.X."/>
        </authorList>
    </citation>
    <scope>NUCLEOTIDE SEQUENCE</scope>
    <source>
        <strain evidence="1">VB142</strain>
    </source>
</reference>
<protein>
    <submittedName>
        <fullName evidence="1">Uncharacterized protein</fullName>
    </submittedName>
</protein>